<organism evidence="7 8">
    <name type="scientific">Elsinoe australis</name>
    <dbReference type="NCBI Taxonomy" id="40998"/>
    <lineage>
        <taxon>Eukaryota</taxon>
        <taxon>Fungi</taxon>
        <taxon>Dikarya</taxon>
        <taxon>Ascomycota</taxon>
        <taxon>Pezizomycotina</taxon>
        <taxon>Dothideomycetes</taxon>
        <taxon>Dothideomycetidae</taxon>
        <taxon>Myriangiales</taxon>
        <taxon>Elsinoaceae</taxon>
        <taxon>Elsinoe</taxon>
    </lineage>
</organism>
<keyword evidence="4 5" id="KW-0349">Heme</keyword>
<evidence type="ECO:0000313" key="8">
    <source>
        <dbReference type="Proteomes" id="UP000308133"/>
    </source>
</evidence>
<keyword evidence="3 4" id="KW-0408">Iron</keyword>
<name>A0A4U7BA35_9PEZI</name>
<reference evidence="7 8" key="1">
    <citation type="submission" date="2018-02" db="EMBL/GenBank/DDBJ databases">
        <title>Draft genome sequences of Elsinoe sp., causing black scab on jojoba.</title>
        <authorList>
            <person name="Stodart B."/>
            <person name="Jeffress S."/>
            <person name="Ash G."/>
            <person name="Arun Chinnappa K."/>
        </authorList>
    </citation>
    <scope>NUCLEOTIDE SEQUENCE [LARGE SCALE GENOMIC DNA]</scope>
    <source>
        <strain evidence="7 8">Hillstone_2</strain>
    </source>
</reference>
<dbReference type="PRINTS" id="PR00385">
    <property type="entry name" value="P450"/>
</dbReference>
<evidence type="ECO:0000256" key="2">
    <source>
        <dbReference type="ARBA" id="ARBA00022723"/>
    </source>
</evidence>
<feature type="transmembrane region" description="Helical" evidence="6">
    <location>
        <begin position="6"/>
        <end position="30"/>
    </location>
</feature>
<dbReference type="InterPro" id="IPR017972">
    <property type="entry name" value="Cyt_P450_CS"/>
</dbReference>
<dbReference type="PROSITE" id="PS00086">
    <property type="entry name" value="CYTOCHROME_P450"/>
    <property type="match status" value="1"/>
</dbReference>
<dbReference type="InterPro" id="IPR050121">
    <property type="entry name" value="Cytochrome_P450_monoxygenase"/>
</dbReference>
<evidence type="ECO:0000313" key="7">
    <source>
        <dbReference type="EMBL" id="TKX26520.1"/>
    </source>
</evidence>
<dbReference type="InterPro" id="IPR036396">
    <property type="entry name" value="Cyt_P450_sf"/>
</dbReference>
<keyword evidence="6" id="KW-1133">Transmembrane helix</keyword>
<comment type="similarity">
    <text evidence="5">Belongs to the cytochrome P450 family.</text>
</comment>
<evidence type="ECO:0000256" key="3">
    <source>
        <dbReference type="ARBA" id="ARBA00023004"/>
    </source>
</evidence>
<feature type="binding site" description="axial binding residue" evidence="4">
    <location>
        <position position="448"/>
    </location>
    <ligand>
        <name>heme</name>
        <dbReference type="ChEBI" id="CHEBI:30413"/>
    </ligand>
    <ligandPart>
        <name>Fe</name>
        <dbReference type="ChEBI" id="CHEBI:18248"/>
    </ligandPart>
</feature>
<evidence type="ECO:0000256" key="5">
    <source>
        <dbReference type="RuleBase" id="RU000461"/>
    </source>
</evidence>
<dbReference type="Gene3D" id="1.10.630.10">
    <property type="entry name" value="Cytochrome P450"/>
    <property type="match status" value="1"/>
</dbReference>
<evidence type="ECO:0000256" key="4">
    <source>
        <dbReference type="PIRSR" id="PIRSR602401-1"/>
    </source>
</evidence>
<dbReference type="Proteomes" id="UP000308133">
    <property type="component" value="Unassembled WGS sequence"/>
</dbReference>
<dbReference type="InterPro" id="IPR002401">
    <property type="entry name" value="Cyt_P450_E_grp-I"/>
</dbReference>
<keyword evidence="5" id="KW-0560">Oxidoreductase</keyword>
<dbReference type="EMBL" id="PTQR01000012">
    <property type="protein sequence ID" value="TKX26520.1"/>
    <property type="molecule type" value="Genomic_DNA"/>
</dbReference>
<dbReference type="PANTHER" id="PTHR24305:SF161">
    <property type="entry name" value="P450, PUTATIVE (EUROFUNG)-RELATED"/>
    <property type="match status" value="1"/>
</dbReference>
<comment type="caution">
    <text evidence="7">The sequence shown here is derived from an EMBL/GenBank/DDBJ whole genome shotgun (WGS) entry which is preliminary data.</text>
</comment>
<keyword evidence="2 4" id="KW-0479">Metal-binding</keyword>
<comment type="cofactor">
    <cofactor evidence="1 4">
        <name>heme</name>
        <dbReference type="ChEBI" id="CHEBI:30413"/>
    </cofactor>
</comment>
<sequence length="505" mass="56988">MSVLSLIYTPTSVIVVAIGVLAIIIFAKWVQITRHPLYRYPGPWTARFSNFAHCRRFLGGRQPFEILALHEKYGPIVRTAPNDLSFSTSQAWRDIYGARKGHLPFIKSEFYDGGNFAADSLSIVSERDPTKHAHMRKYLSNAFSDRSLKEQEYLVAEVVDEMIVKLGELADGKNGVVSGNSATNMVMWYNLVTFDIIGSLAFGESFGGVASGEEHPWISTVIKSLRKGALGDCMKRFPAVAKLVMTLLSKQIDQMLIETRKHEVNSRELVEKRIARQTTRRDFMSNILQARKEFDISDTQIAAHTSDFVIAGSETTATALACATYFLLRDPSKLAKLRAEIDSAFRDYQDINALSTGRLEYLTAVCKEAMRMYPPLPFALPRIVPKGGDTVDGQFLPAGTVVSSAPLASSLSSANFHDPWSFKPERWIEKTDDDLEASQPFSLGARGCMGRNMGWMEMRTIMTKVFWSFDMELVDDDLDWHRDSEMHTLWRKPELNVKVSRRRVR</sequence>
<keyword evidence="6" id="KW-0472">Membrane</keyword>
<dbReference type="CDD" id="cd11058">
    <property type="entry name" value="CYP60B-like"/>
    <property type="match status" value="1"/>
</dbReference>
<dbReference type="GO" id="GO:0016705">
    <property type="term" value="F:oxidoreductase activity, acting on paired donors, with incorporation or reduction of molecular oxygen"/>
    <property type="evidence" value="ECO:0007669"/>
    <property type="project" value="InterPro"/>
</dbReference>
<dbReference type="Pfam" id="PF00067">
    <property type="entry name" value="p450"/>
    <property type="match status" value="1"/>
</dbReference>
<evidence type="ECO:0000256" key="1">
    <source>
        <dbReference type="ARBA" id="ARBA00001971"/>
    </source>
</evidence>
<proteinExistence type="inferred from homology"/>
<gene>
    <name evidence="7" type="ORF">C1H76_1052</name>
</gene>
<dbReference type="SUPFAM" id="SSF48264">
    <property type="entry name" value="Cytochrome P450"/>
    <property type="match status" value="1"/>
</dbReference>
<dbReference type="PRINTS" id="PR00463">
    <property type="entry name" value="EP450I"/>
</dbReference>
<keyword evidence="6" id="KW-0812">Transmembrane</keyword>
<dbReference type="AlphaFoldDB" id="A0A4U7BA35"/>
<accession>A0A4U7BA35</accession>
<dbReference type="GO" id="GO:0004497">
    <property type="term" value="F:monooxygenase activity"/>
    <property type="evidence" value="ECO:0007669"/>
    <property type="project" value="UniProtKB-KW"/>
</dbReference>
<protein>
    <submittedName>
        <fullName evidence="7">Cytochrome P450 monooxygenase-like protein 7</fullName>
    </submittedName>
</protein>
<evidence type="ECO:0000256" key="6">
    <source>
        <dbReference type="SAM" id="Phobius"/>
    </source>
</evidence>
<dbReference type="GO" id="GO:0020037">
    <property type="term" value="F:heme binding"/>
    <property type="evidence" value="ECO:0007669"/>
    <property type="project" value="InterPro"/>
</dbReference>
<keyword evidence="5 7" id="KW-0503">Monooxygenase</keyword>
<dbReference type="PANTHER" id="PTHR24305">
    <property type="entry name" value="CYTOCHROME P450"/>
    <property type="match status" value="1"/>
</dbReference>
<dbReference type="GO" id="GO:0005506">
    <property type="term" value="F:iron ion binding"/>
    <property type="evidence" value="ECO:0007669"/>
    <property type="project" value="InterPro"/>
</dbReference>
<dbReference type="InterPro" id="IPR001128">
    <property type="entry name" value="Cyt_P450"/>
</dbReference>